<dbReference type="Gene3D" id="3.40.50.2000">
    <property type="entry name" value="Glycogen Phosphorylase B"/>
    <property type="match status" value="1"/>
</dbReference>
<dbReference type="AlphaFoldDB" id="A0A0J6T8P8"/>
<accession>A0A0J6T8P8</accession>
<sequence length="614" mass="66073">MRIVQLCGFGRDGDALYRIHEPAQALASLPGVTMVDAHLAGRHGFTLARRADLLVLHFADDAGLADLVRHRRAEGRPTVFEANDDFFDLQPWNPIAGTWAEPAVPALYRHLLRTADGVQASTPRLAERWRDLGAREVAVFDNHLAEAPPPLSPPRSGPLTIGWAGSPGHFADLYWIAPALQRWLDAHPETRLAIMTGEPARAFFDLPPERYRFVPFGSRADYLGFLDGLDIGLAPLLPSGYNRGRSDVKHLEYASRGVAGLYADLDPYQGRVVPGETGLLFGDPAGLCAGLDRLAGDAALRERIRAQAYRRMCETRRLPDRVGERLAWYETLVRRAGPPRGARLNAAPGYHAIDLAPDEAALAGGPLSEEDRAGLDRLLAAEPGHRMAARARARSGLARREIAPALEILRRALACDPSDTALGAELGRALFLDGDVAASRRCLETVIAAEPAVITAWQYRLRVAAVTGEPDGAGLAARAVASLPENAVIALLAAALLPEGRMAALEQAVDRFGPVLHGPEREGFAASLVQVVTESRQESEAERCALLGRACAAFPESAALARLHGRSLRRTGAEREGWAEEARAASLPQGHSEALGGTALTDRLALHILAHAPL</sequence>
<dbReference type="SUPFAM" id="SSF48452">
    <property type="entry name" value="TPR-like"/>
    <property type="match status" value="1"/>
</dbReference>
<gene>
    <name evidence="2" type="ORF">VQ03_11130</name>
</gene>
<reference evidence="2 3" key="1">
    <citation type="submission" date="2015-03" db="EMBL/GenBank/DDBJ databases">
        <title>Genome sequencing of Methylobacterium tarhaniae DSM 25844.</title>
        <authorList>
            <person name="Chaudhry V."/>
            <person name="Patil P.B."/>
        </authorList>
    </citation>
    <scope>NUCLEOTIDE SEQUENCE [LARGE SCALE GENOMIC DNA]</scope>
    <source>
        <strain evidence="2 3">DSM 25844</strain>
    </source>
</reference>
<dbReference type="PATRIC" id="fig|1187852.3.peg.6130"/>
<evidence type="ECO:0000256" key="1">
    <source>
        <dbReference type="SAM" id="MobiDB-lite"/>
    </source>
</evidence>
<dbReference type="Gene3D" id="1.25.40.10">
    <property type="entry name" value="Tetratricopeptide repeat domain"/>
    <property type="match status" value="1"/>
</dbReference>
<dbReference type="Proteomes" id="UP000036449">
    <property type="component" value="Unassembled WGS sequence"/>
</dbReference>
<comment type="caution">
    <text evidence="2">The sequence shown here is derived from an EMBL/GenBank/DDBJ whole genome shotgun (WGS) entry which is preliminary data.</text>
</comment>
<proteinExistence type="predicted"/>
<dbReference type="RefSeq" id="WP_048450938.1">
    <property type="nucleotide sequence ID" value="NZ_LABZ01000070.1"/>
</dbReference>
<dbReference type="OrthoDB" id="9771846at2"/>
<dbReference type="EMBL" id="LABZ01000070">
    <property type="protein sequence ID" value="KMO42289.1"/>
    <property type="molecule type" value="Genomic_DNA"/>
</dbReference>
<organism evidence="2 3">
    <name type="scientific">Methylobacterium tarhaniae</name>
    <dbReference type="NCBI Taxonomy" id="1187852"/>
    <lineage>
        <taxon>Bacteria</taxon>
        <taxon>Pseudomonadati</taxon>
        <taxon>Pseudomonadota</taxon>
        <taxon>Alphaproteobacteria</taxon>
        <taxon>Hyphomicrobiales</taxon>
        <taxon>Methylobacteriaceae</taxon>
        <taxon>Methylobacterium</taxon>
    </lineage>
</organism>
<dbReference type="SUPFAM" id="SSF53756">
    <property type="entry name" value="UDP-Glycosyltransferase/glycogen phosphorylase"/>
    <property type="match status" value="1"/>
</dbReference>
<evidence type="ECO:0000313" key="3">
    <source>
        <dbReference type="Proteomes" id="UP000036449"/>
    </source>
</evidence>
<feature type="compositionally biased region" description="Basic and acidic residues" evidence="1">
    <location>
        <begin position="574"/>
        <end position="583"/>
    </location>
</feature>
<name>A0A0J6T8P8_9HYPH</name>
<evidence type="ECO:0000313" key="2">
    <source>
        <dbReference type="EMBL" id="KMO42289.1"/>
    </source>
</evidence>
<keyword evidence="3" id="KW-1185">Reference proteome</keyword>
<evidence type="ECO:0008006" key="4">
    <source>
        <dbReference type="Google" id="ProtNLM"/>
    </source>
</evidence>
<feature type="region of interest" description="Disordered" evidence="1">
    <location>
        <begin position="574"/>
        <end position="593"/>
    </location>
</feature>
<protein>
    <recommendedName>
        <fullName evidence="4">Glycosyl transferase family 1</fullName>
    </recommendedName>
</protein>
<dbReference type="InterPro" id="IPR011990">
    <property type="entry name" value="TPR-like_helical_dom_sf"/>
</dbReference>